<protein>
    <recommendedName>
        <fullName evidence="2">Sm domain-containing protein</fullName>
    </recommendedName>
</protein>
<reference evidence="4" key="1">
    <citation type="journal article" date="2013" name="Genome Announc.">
        <title>Genome sequence of the basidiomycetous yeast Pseudozyma antarctica T-34, a producer of the glycolipid biosurfactants mannosylerythritol lipids.</title>
        <authorList>
            <person name="Morita T."/>
            <person name="Koike H."/>
            <person name="Koyama Y."/>
            <person name="Hagiwara H."/>
            <person name="Ito E."/>
            <person name="Fukuoka T."/>
            <person name="Imura T."/>
            <person name="Machida M."/>
            <person name="Kitamoto D."/>
        </authorList>
    </citation>
    <scope>NUCLEOTIDE SEQUENCE [LARGE SCALE GENOMIC DNA]</scope>
    <source>
        <strain evidence="4">T-34</strain>
    </source>
</reference>
<feature type="domain" description="Sm" evidence="2">
    <location>
        <begin position="75"/>
        <end position="144"/>
    </location>
</feature>
<dbReference type="STRING" id="1151754.M9LUT2"/>
<dbReference type="EMBL" id="DF196774">
    <property type="protein sequence ID" value="GAC73154.1"/>
    <property type="molecule type" value="Genomic_DNA"/>
</dbReference>
<sequence>MNAGNLMRKRKAEADPDLHEFSVPLLPKDRVQKSQIFSLIPPSSPLHFGTTPLSVKLTGAMSSSAEAAAAEAAAQIEANFVGRTSIVHIPDGRAFCGTFLCVDSGSNIILSDTDELRLTSSGGTSSRNVGMVMIPGNCVVKIEVQRELPQHAAPTSEPAPLSGSMAQAGWPDDDSMYA</sequence>
<dbReference type="InterPro" id="IPR050914">
    <property type="entry name" value="snRNP_SmB/NAA38-like"/>
</dbReference>
<dbReference type="PANTHER" id="PTHR10701:SF5">
    <property type="entry name" value="N-ALPHA-ACETYLTRANSFERASE 38, NATC AUXILIARY SUBUNIT"/>
    <property type="match status" value="1"/>
</dbReference>
<gene>
    <name evidence="3" type="ORF">PANT_8c00098</name>
</gene>
<dbReference type="OrthoDB" id="368909at2759"/>
<dbReference type="SMART" id="SM00651">
    <property type="entry name" value="Sm"/>
    <property type="match status" value="1"/>
</dbReference>
<dbReference type="InterPro" id="IPR034110">
    <property type="entry name" value="LSMD1_Sm"/>
</dbReference>
<organism evidence="3 4">
    <name type="scientific">Pseudozyma antarctica (strain T-34)</name>
    <name type="common">Yeast</name>
    <name type="synonym">Candida antarctica</name>
    <dbReference type="NCBI Taxonomy" id="1151754"/>
    <lineage>
        <taxon>Eukaryota</taxon>
        <taxon>Fungi</taxon>
        <taxon>Dikarya</taxon>
        <taxon>Basidiomycota</taxon>
        <taxon>Ustilaginomycotina</taxon>
        <taxon>Ustilaginomycetes</taxon>
        <taxon>Ustilaginales</taxon>
        <taxon>Ustilaginaceae</taxon>
        <taxon>Moesziomyces</taxon>
    </lineage>
</organism>
<accession>M9LUT2</accession>
<dbReference type="Pfam" id="PF01423">
    <property type="entry name" value="LSM"/>
    <property type="match status" value="1"/>
</dbReference>
<dbReference type="PANTHER" id="PTHR10701">
    <property type="entry name" value="SMALL NUCLEAR RIBONUCLEOPROTEIN-ASSOCIATED PROTEIN B AND N"/>
    <property type="match status" value="1"/>
</dbReference>
<evidence type="ECO:0000313" key="4">
    <source>
        <dbReference type="Proteomes" id="UP000011976"/>
    </source>
</evidence>
<dbReference type="Gene3D" id="2.30.30.100">
    <property type="match status" value="1"/>
</dbReference>
<name>M9LUT2_PSEA3</name>
<dbReference type="InterPro" id="IPR001163">
    <property type="entry name" value="Sm_dom_euk/arc"/>
</dbReference>
<dbReference type="CDD" id="cd06168">
    <property type="entry name" value="LSMD1"/>
    <property type="match status" value="1"/>
</dbReference>
<dbReference type="AlphaFoldDB" id="M9LUT2"/>
<dbReference type="GO" id="GO:0031417">
    <property type="term" value="C:NatC complex"/>
    <property type="evidence" value="ECO:0007669"/>
    <property type="project" value="InterPro"/>
</dbReference>
<evidence type="ECO:0000313" key="3">
    <source>
        <dbReference type="EMBL" id="GAC73154.1"/>
    </source>
</evidence>
<dbReference type="SUPFAM" id="SSF50182">
    <property type="entry name" value="Sm-like ribonucleoproteins"/>
    <property type="match status" value="1"/>
</dbReference>
<proteinExistence type="predicted"/>
<dbReference type="Proteomes" id="UP000011976">
    <property type="component" value="Unassembled WGS sequence"/>
</dbReference>
<evidence type="ECO:0000256" key="1">
    <source>
        <dbReference type="SAM" id="MobiDB-lite"/>
    </source>
</evidence>
<feature type="region of interest" description="Disordered" evidence="1">
    <location>
        <begin position="149"/>
        <end position="178"/>
    </location>
</feature>
<dbReference type="InterPro" id="IPR010920">
    <property type="entry name" value="LSM_dom_sf"/>
</dbReference>
<evidence type="ECO:0000259" key="2">
    <source>
        <dbReference type="SMART" id="SM00651"/>
    </source>
</evidence>